<keyword evidence="1" id="KW-0472">Membrane</keyword>
<evidence type="ECO:0000256" key="1">
    <source>
        <dbReference type="SAM" id="Phobius"/>
    </source>
</evidence>
<accession>A0A1U7T4K5</accession>
<gene>
    <name evidence="3" type="primary">LOC103252012</name>
</gene>
<evidence type="ECO:0000313" key="3">
    <source>
        <dbReference type="RefSeq" id="XP_008048791.2"/>
    </source>
</evidence>
<dbReference type="GeneID" id="103252012"/>
<feature type="non-terminal residue" evidence="3">
    <location>
        <position position="126"/>
    </location>
</feature>
<proteinExistence type="predicted"/>
<dbReference type="RefSeq" id="XP_008048791.2">
    <property type="nucleotide sequence ID" value="XM_008050600.2"/>
</dbReference>
<keyword evidence="2" id="KW-1185">Reference proteome</keyword>
<feature type="non-terminal residue" evidence="3">
    <location>
        <position position="1"/>
    </location>
</feature>
<dbReference type="Proteomes" id="UP000189704">
    <property type="component" value="Unplaced"/>
</dbReference>
<dbReference type="AlphaFoldDB" id="A0A1U7T4K5"/>
<evidence type="ECO:0000313" key="2">
    <source>
        <dbReference type="Proteomes" id="UP000189704"/>
    </source>
</evidence>
<keyword evidence="1" id="KW-0812">Transmembrane</keyword>
<sequence length="126" mass="14354">CTPRSHENGFMEDLDKTWVRYQECDSRSNAPATLTFENMAGVFMLVAGGIVAGIFLIIIEIAYKRHKDARRKQMQLAFAAVNVWRKNLQDRKSGRAEPDPKKKATFRAITSTLASSFKRRRSSKDT</sequence>
<dbReference type="OrthoDB" id="5984008at2759"/>
<dbReference type="KEGG" id="csyr:103252012"/>
<reference evidence="3" key="1">
    <citation type="submission" date="2025-08" db="UniProtKB">
        <authorList>
            <consortium name="RefSeq"/>
        </authorList>
    </citation>
    <scope>IDENTIFICATION</scope>
</reference>
<protein>
    <submittedName>
        <fullName evidence="3">Glutamate receptor ionotropic, NMDA 1-like</fullName>
    </submittedName>
</protein>
<name>A0A1U7T4K5_CARSF</name>
<organism evidence="2 3">
    <name type="scientific">Carlito syrichta</name>
    <name type="common">Philippine tarsier</name>
    <name type="synonym">Tarsius syrichta</name>
    <dbReference type="NCBI Taxonomy" id="1868482"/>
    <lineage>
        <taxon>Eukaryota</taxon>
        <taxon>Metazoa</taxon>
        <taxon>Chordata</taxon>
        <taxon>Craniata</taxon>
        <taxon>Vertebrata</taxon>
        <taxon>Euteleostomi</taxon>
        <taxon>Mammalia</taxon>
        <taxon>Eutheria</taxon>
        <taxon>Euarchontoglires</taxon>
        <taxon>Primates</taxon>
        <taxon>Haplorrhini</taxon>
        <taxon>Tarsiiformes</taxon>
        <taxon>Tarsiidae</taxon>
        <taxon>Carlito</taxon>
    </lineage>
</organism>
<keyword evidence="1" id="KW-1133">Transmembrane helix</keyword>
<dbReference type="STRING" id="1868482.ENSTSYP00000027756"/>
<feature type="transmembrane region" description="Helical" evidence="1">
    <location>
        <begin position="39"/>
        <end position="63"/>
    </location>
</feature>